<keyword evidence="4" id="KW-1185">Reference proteome</keyword>
<dbReference type="Gene3D" id="3.30.530.20">
    <property type="match status" value="1"/>
</dbReference>
<dbReference type="EMBL" id="CP046620">
    <property type="protein sequence ID" value="QHQ35492.1"/>
    <property type="molecule type" value="Genomic_DNA"/>
</dbReference>
<dbReference type="RefSeq" id="WP_161862052.1">
    <property type="nucleotide sequence ID" value="NZ_CP046620.1"/>
</dbReference>
<evidence type="ECO:0000313" key="3">
    <source>
        <dbReference type="EMBL" id="QHQ35492.1"/>
    </source>
</evidence>
<accession>A0A6P1T4M4</accession>
<comment type="similarity">
    <text evidence="1">Belongs to the AHA1 family.</text>
</comment>
<evidence type="ECO:0000313" key="4">
    <source>
        <dbReference type="Proteomes" id="UP000464495"/>
    </source>
</evidence>
<dbReference type="InterPro" id="IPR023393">
    <property type="entry name" value="START-like_dom_sf"/>
</dbReference>
<feature type="domain" description="Activator of Hsp90 ATPase homologue 1/2-like C-terminal" evidence="2">
    <location>
        <begin position="19"/>
        <end position="137"/>
    </location>
</feature>
<reference evidence="3 4" key="1">
    <citation type="submission" date="2019-12" db="EMBL/GenBank/DDBJ databases">
        <title>Complete genome sequence of Algicella marina strain 9Alg 56(T) isolated from the red alga Tichocarpus crinitus.</title>
        <authorList>
            <person name="Kim S.-G."/>
            <person name="Nedashkovskaya O.I."/>
        </authorList>
    </citation>
    <scope>NUCLEOTIDE SEQUENCE [LARGE SCALE GENOMIC DNA]</scope>
    <source>
        <strain evidence="3 4">9Alg 56</strain>
    </source>
</reference>
<proteinExistence type="inferred from homology"/>
<name>A0A6P1T4M4_9RHOB</name>
<dbReference type="SUPFAM" id="SSF55961">
    <property type="entry name" value="Bet v1-like"/>
    <property type="match status" value="1"/>
</dbReference>
<dbReference type="AlphaFoldDB" id="A0A6P1T4M4"/>
<gene>
    <name evidence="3" type="ORF">GO499_09970</name>
</gene>
<evidence type="ECO:0000256" key="1">
    <source>
        <dbReference type="ARBA" id="ARBA00006817"/>
    </source>
</evidence>
<protein>
    <recommendedName>
        <fullName evidence="2">Activator of Hsp90 ATPase homologue 1/2-like C-terminal domain-containing protein</fullName>
    </recommendedName>
</protein>
<evidence type="ECO:0000259" key="2">
    <source>
        <dbReference type="Pfam" id="PF08327"/>
    </source>
</evidence>
<organism evidence="3 4">
    <name type="scientific">Algicella marina</name>
    <dbReference type="NCBI Taxonomy" id="2683284"/>
    <lineage>
        <taxon>Bacteria</taxon>
        <taxon>Pseudomonadati</taxon>
        <taxon>Pseudomonadota</taxon>
        <taxon>Alphaproteobacteria</taxon>
        <taxon>Rhodobacterales</taxon>
        <taxon>Paracoccaceae</taxon>
        <taxon>Algicella</taxon>
    </lineage>
</organism>
<dbReference type="Proteomes" id="UP000464495">
    <property type="component" value="Chromosome"/>
</dbReference>
<dbReference type="Pfam" id="PF08327">
    <property type="entry name" value="AHSA1"/>
    <property type="match status" value="1"/>
</dbReference>
<dbReference type="InterPro" id="IPR013538">
    <property type="entry name" value="ASHA1/2-like_C"/>
</dbReference>
<dbReference type="KEGG" id="amaq:GO499_09970"/>
<sequence length="148" mass="16497">MDAMVETKTLEMVKTVFIKAPVEVVWDFLTRKENLDKWWNRVKADLAAGSDYTLLREDGSAVVWGNVVRWEPPRLMETTFEVGALDGAVTRVLWELVATEEGTRLTVTHSDIPDGAGSLFPPLDAGWDQHLGDLRKLGADTAHCTEEA</sequence>